<dbReference type="OrthoDB" id="9773765at2"/>
<evidence type="ECO:0000256" key="2">
    <source>
        <dbReference type="ARBA" id="ARBA00012400"/>
    </source>
</evidence>
<dbReference type="Gene3D" id="1.10.8.610">
    <property type="entry name" value="SirC, precorrin-2 dehydrogenase, C-terminal helical domain-like"/>
    <property type="match status" value="1"/>
</dbReference>
<dbReference type="Pfam" id="PF13241">
    <property type="entry name" value="NAD_binding_7"/>
    <property type="match status" value="1"/>
</dbReference>
<dbReference type="GO" id="GO:0019354">
    <property type="term" value="P:siroheme biosynthetic process"/>
    <property type="evidence" value="ECO:0007669"/>
    <property type="project" value="UniProtKB-UniPathway"/>
</dbReference>
<evidence type="ECO:0000313" key="8">
    <source>
        <dbReference type="EMBL" id="OYD08409.1"/>
    </source>
</evidence>
<name>A0A235B8T8_9BACL</name>
<dbReference type="SUPFAM" id="SSF75615">
    <property type="entry name" value="Siroheme synthase middle domains-like"/>
    <property type="match status" value="1"/>
</dbReference>
<dbReference type="Proteomes" id="UP000215459">
    <property type="component" value="Unassembled WGS sequence"/>
</dbReference>
<dbReference type="InterPro" id="IPR006367">
    <property type="entry name" value="Sirohaem_synthase_N"/>
</dbReference>
<gene>
    <name evidence="8" type="ORF">CHM34_06125</name>
</gene>
<dbReference type="PANTHER" id="PTHR35330">
    <property type="entry name" value="SIROHEME BIOSYNTHESIS PROTEIN MET8"/>
    <property type="match status" value="1"/>
</dbReference>
<keyword evidence="3" id="KW-0560">Oxidoreductase</keyword>
<dbReference type="Gene3D" id="3.40.50.720">
    <property type="entry name" value="NAD(P)-binding Rossmann-like Domain"/>
    <property type="match status" value="1"/>
</dbReference>
<comment type="catalytic activity">
    <reaction evidence="6">
        <text>precorrin-2 + NAD(+) = sirohydrochlorin + NADH + 2 H(+)</text>
        <dbReference type="Rhea" id="RHEA:15613"/>
        <dbReference type="ChEBI" id="CHEBI:15378"/>
        <dbReference type="ChEBI" id="CHEBI:57540"/>
        <dbReference type="ChEBI" id="CHEBI:57945"/>
        <dbReference type="ChEBI" id="CHEBI:58351"/>
        <dbReference type="ChEBI" id="CHEBI:58827"/>
        <dbReference type="EC" id="1.3.1.76"/>
    </reaction>
</comment>
<dbReference type="EC" id="1.3.1.76" evidence="2"/>
<evidence type="ECO:0000259" key="7">
    <source>
        <dbReference type="Pfam" id="PF14824"/>
    </source>
</evidence>
<organism evidence="8 9">
    <name type="scientific">Paludifilum halophilum</name>
    <dbReference type="NCBI Taxonomy" id="1642702"/>
    <lineage>
        <taxon>Bacteria</taxon>
        <taxon>Bacillati</taxon>
        <taxon>Bacillota</taxon>
        <taxon>Bacilli</taxon>
        <taxon>Bacillales</taxon>
        <taxon>Thermoactinomycetaceae</taxon>
        <taxon>Paludifilum</taxon>
    </lineage>
</organism>
<dbReference type="InterPro" id="IPR036291">
    <property type="entry name" value="NAD(P)-bd_dom_sf"/>
</dbReference>
<dbReference type="Pfam" id="PF14824">
    <property type="entry name" value="Sirohm_synth_M"/>
    <property type="match status" value="1"/>
</dbReference>
<sequence length="188" mass="20906">MNIMSQIPLMVDLSGQRAVVVGGGTVAARKVSALLEAGASITVIAPEASAFLREQAEQGMIDWCRKLFDPGDLNEAWVVVAATDSPEVNRRVAACVQPRQLVTVVDQPRFGNFHIPARLRRGRLVLAVSTMGASPVLAKKIRDELSERYDETWEAKLDQLYQERERIKRSGWSPEEKRKRLKGLVKGL</sequence>
<dbReference type="GO" id="GO:0004325">
    <property type="term" value="F:ferrochelatase activity"/>
    <property type="evidence" value="ECO:0007669"/>
    <property type="project" value="InterPro"/>
</dbReference>
<dbReference type="InterPro" id="IPR042518">
    <property type="entry name" value="SirC_C"/>
</dbReference>
<dbReference type="AlphaFoldDB" id="A0A235B8T8"/>
<evidence type="ECO:0000256" key="1">
    <source>
        <dbReference type="ARBA" id="ARBA00005010"/>
    </source>
</evidence>
<dbReference type="PANTHER" id="PTHR35330:SF1">
    <property type="entry name" value="SIROHEME BIOSYNTHESIS PROTEIN MET8"/>
    <property type="match status" value="1"/>
</dbReference>
<evidence type="ECO:0000313" key="9">
    <source>
        <dbReference type="Proteomes" id="UP000215459"/>
    </source>
</evidence>
<dbReference type="GO" id="GO:0043115">
    <property type="term" value="F:precorrin-2 dehydrogenase activity"/>
    <property type="evidence" value="ECO:0007669"/>
    <property type="project" value="UniProtKB-EC"/>
</dbReference>
<evidence type="ECO:0000256" key="3">
    <source>
        <dbReference type="ARBA" id="ARBA00023002"/>
    </source>
</evidence>
<accession>A0A235B8T8</accession>
<comment type="caution">
    <text evidence="8">The sequence shown here is derived from an EMBL/GenBank/DDBJ whole genome shotgun (WGS) entry which is preliminary data.</text>
</comment>
<dbReference type="EMBL" id="NOWF01000003">
    <property type="protein sequence ID" value="OYD08409.1"/>
    <property type="molecule type" value="Genomic_DNA"/>
</dbReference>
<keyword evidence="5" id="KW-0627">Porphyrin biosynthesis</keyword>
<dbReference type="UniPathway" id="UPA00262">
    <property type="reaction ID" value="UER00222"/>
</dbReference>
<protein>
    <recommendedName>
        <fullName evidence="2">precorrin-2 dehydrogenase</fullName>
        <ecNumber evidence="2">1.3.1.76</ecNumber>
    </recommendedName>
</protein>
<comment type="pathway">
    <text evidence="1">Porphyrin-containing compound metabolism; siroheme biosynthesis; sirohydrochlorin from precorrin-2: step 1/1.</text>
</comment>
<keyword evidence="4" id="KW-0520">NAD</keyword>
<proteinExistence type="predicted"/>
<dbReference type="NCBIfam" id="TIGR01470">
    <property type="entry name" value="cysG_Nterm"/>
    <property type="match status" value="1"/>
</dbReference>
<dbReference type="SUPFAM" id="SSF51735">
    <property type="entry name" value="NAD(P)-binding Rossmann-fold domains"/>
    <property type="match status" value="1"/>
</dbReference>
<evidence type="ECO:0000256" key="4">
    <source>
        <dbReference type="ARBA" id="ARBA00023027"/>
    </source>
</evidence>
<reference evidence="8 9" key="1">
    <citation type="submission" date="2017-07" db="EMBL/GenBank/DDBJ databases">
        <title>The genome sequence of Paludifilum halophilum highlights mechanisms for microbial adaptation to high salt environemnts.</title>
        <authorList>
            <person name="Belbahri L."/>
        </authorList>
    </citation>
    <scope>NUCLEOTIDE SEQUENCE [LARGE SCALE GENOMIC DNA]</scope>
    <source>
        <strain evidence="8 9">DSM 102817</strain>
    </source>
</reference>
<dbReference type="InterPro" id="IPR028161">
    <property type="entry name" value="Met8-like"/>
</dbReference>
<evidence type="ECO:0000256" key="6">
    <source>
        <dbReference type="ARBA" id="ARBA00047561"/>
    </source>
</evidence>
<dbReference type="InterPro" id="IPR028281">
    <property type="entry name" value="Sirohaem_synthase_central"/>
</dbReference>
<keyword evidence="9" id="KW-1185">Reference proteome</keyword>
<evidence type="ECO:0000256" key="5">
    <source>
        <dbReference type="ARBA" id="ARBA00023244"/>
    </source>
</evidence>
<feature type="domain" description="Siroheme synthase central" evidence="7">
    <location>
        <begin position="121"/>
        <end position="146"/>
    </location>
</feature>